<dbReference type="Gene3D" id="3.40.50.300">
    <property type="entry name" value="P-loop containing nucleotide triphosphate hydrolases"/>
    <property type="match status" value="1"/>
</dbReference>
<keyword evidence="2" id="KW-0547">Nucleotide-binding</keyword>
<evidence type="ECO:0000259" key="4">
    <source>
        <dbReference type="PROSITE" id="PS00662"/>
    </source>
</evidence>
<keyword evidence="5" id="KW-0614">Plasmid</keyword>
<dbReference type="PANTHER" id="PTHR30258:SF2">
    <property type="entry name" value="COMG OPERON PROTEIN 1"/>
    <property type="match status" value="1"/>
</dbReference>
<feature type="domain" description="Bacterial type II secretion system protein E" evidence="4">
    <location>
        <begin position="260"/>
        <end position="274"/>
    </location>
</feature>
<keyword evidence="3" id="KW-0067">ATP-binding</keyword>
<dbReference type="SMART" id="SM00382">
    <property type="entry name" value="AAA"/>
    <property type="match status" value="1"/>
</dbReference>
<sequence>MQDVHACLPVVEGLDELTDDERRAIMMVREGGNENASVELAIRQVFVWAITTQSTDVHVSGRDRRGSIEIYLHIRTPEGFRNFRFRYPKQEGRHWETKLLQLSGTPQGASTPEIASTRFEIELPLDFAKAHGLRPFEDAPTYAVDVRVEYTKTFNGFAFICRLLDAQRAPELHELGLSYSVYRTIMRAISKPSGLILVTGPTGSGKTTLLNAILSVLNDETRAIETIENPVEIALRGNGPIRQRQVSGNITFARALRSILRSDPDVIMVGEIRDSETMEIALQAAQTGHIVLSTLHTNNSAETYTRALDLTKDKARDAYRLAETLKAVISLRRIDRYAGESVVRALTRDEQLWLEANGIDLGDSIREVVPSKHVGKVAIVEVIVTTPEVKQLLRAKRVDVTAIYRAACEQDQYEPLAVGGVRAVQSQQTLLRDCIAGLEGSSDAKGYPCSRLRLAKEFGLDLVEVACAIDDYHRAADAGGDKPLEAFLVSSRETAYGEVA</sequence>
<dbReference type="Proteomes" id="UP000008815">
    <property type="component" value="Plasmid pTGL1"/>
</dbReference>
<gene>
    <name evidence="5" type="primary">pilT</name>
    <name evidence="5" type="ordered locus">BMULJ_06202</name>
</gene>
<dbReference type="eggNOG" id="COG2804">
    <property type="taxonomic scope" value="Bacteria"/>
</dbReference>
<evidence type="ECO:0000313" key="6">
    <source>
        <dbReference type="Proteomes" id="UP000008815"/>
    </source>
</evidence>
<dbReference type="InterPro" id="IPR003593">
    <property type="entry name" value="AAA+_ATPase"/>
</dbReference>
<name>A0A0H3KRM4_BURM1</name>
<dbReference type="InterPro" id="IPR027417">
    <property type="entry name" value="P-loop_NTPase"/>
</dbReference>
<dbReference type="PANTHER" id="PTHR30258">
    <property type="entry name" value="TYPE II SECRETION SYSTEM PROTEIN GSPE-RELATED"/>
    <property type="match status" value="1"/>
</dbReference>
<geneLocation type="plasmid" evidence="5 6">
    <name>pTGL1</name>
</geneLocation>
<evidence type="ECO:0000256" key="1">
    <source>
        <dbReference type="ARBA" id="ARBA00006611"/>
    </source>
</evidence>
<evidence type="ECO:0000256" key="3">
    <source>
        <dbReference type="ARBA" id="ARBA00022840"/>
    </source>
</evidence>
<protein>
    <submittedName>
        <fullName evidence="5">Twitching motility protein</fullName>
    </submittedName>
</protein>
<evidence type="ECO:0000313" key="5">
    <source>
        <dbReference type="EMBL" id="BAG47993.1"/>
    </source>
</evidence>
<dbReference type="GO" id="GO:0016887">
    <property type="term" value="F:ATP hydrolysis activity"/>
    <property type="evidence" value="ECO:0007669"/>
    <property type="project" value="TreeGrafter"/>
</dbReference>
<dbReference type="SUPFAM" id="SSF52540">
    <property type="entry name" value="P-loop containing nucleoside triphosphate hydrolases"/>
    <property type="match status" value="1"/>
</dbReference>
<dbReference type="GO" id="GO:0005886">
    <property type="term" value="C:plasma membrane"/>
    <property type="evidence" value="ECO:0007669"/>
    <property type="project" value="TreeGrafter"/>
</dbReference>
<dbReference type="EMBL" id="AP009388">
    <property type="protein sequence ID" value="BAG47993.1"/>
    <property type="molecule type" value="Genomic_DNA"/>
</dbReference>
<dbReference type="GO" id="GO:0005524">
    <property type="term" value="F:ATP binding"/>
    <property type="evidence" value="ECO:0007669"/>
    <property type="project" value="UniProtKB-KW"/>
</dbReference>
<dbReference type="KEGG" id="bmj:BMULJ_06202"/>
<comment type="similarity">
    <text evidence="1">Belongs to the GSP E family.</text>
</comment>
<organism evidence="5 6">
    <name type="scientific">Burkholderia multivorans (strain ATCC 17616 / 249)</name>
    <dbReference type="NCBI Taxonomy" id="395019"/>
    <lineage>
        <taxon>Bacteria</taxon>
        <taxon>Pseudomonadati</taxon>
        <taxon>Pseudomonadota</taxon>
        <taxon>Betaproteobacteria</taxon>
        <taxon>Burkholderiales</taxon>
        <taxon>Burkholderiaceae</taxon>
        <taxon>Burkholderia</taxon>
        <taxon>Burkholderia cepacia complex</taxon>
    </lineage>
</organism>
<dbReference type="PROSITE" id="PS00662">
    <property type="entry name" value="T2SP_E"/>
    <property type="match status" value="1"/>
</dbReference>
<dbReference type="KEGG" id="bmu:Bmul_6217"/>
<proteinExistence type="inferred from homology"/>
<dbReference type="AlphaFoldDB" id="A0A0H3KRM4"/>
<dbReference type="Pfam" id="PF00437">
    <property type="entry name" value="T2SSE"/>
    <property type="match status" value="1"/>
</dbReference>
<reference evidence="5 6" key="1">
    <citation type="submission" date="2007-04" db="EMBL/GenBank/DDBJ databases">
        <title>Complete genome sequence of Burkholderia multivorans ATCC 17616.</title>
        <authorList>
            <person name="Ohtsubo Y."/>
            <person name="Yamashita A."/>
            <person name="Kurokawa K."/>
            <person name="Takami H."/>
            <person name="Yuhara S."/>
            <person name="Nishiyama E."/>
            <person name="Endo R."/>
            <person name="Miyazaki R."/>
            <person name="Ono A."/>
            <person name="Yano K."/>
            <person name="Ito M."/>
            <person name="Sota M."/>
            <person name="Yuji N."/>
            <person name="Hattori M."/>
            <person name="Tsuda M."/>
        </authorList>
    </citation>
    <scope>NUCLEOTIDE SEQUENCE [LARGE SCALE GENOMIC DNA]</scope>
    <source>
        <strain evidence="6">ATCC 17616 / 249</strain>
        <plasmid evidence="6">Plasmid pTGL1</plasmid>
    </source>
</reference>
<dbReference type="CDD" id="cd01129">
    <property type="entry name" value="PulE-GspE-like"/>
    <property type="match status" value="1"/>
</dbReference>
<keyword evidence="6" id="KW-1185">Reference proteome</keyword>
<accession>A0A0H3KRM4</accession>
<dbReference type="HOGENOM" id="CLU_544775_0_0_4"/>
<dbReference type="InterPro" id="IPR001482">
    <property type="entry name" value="T2SS/T4SS_dom"/>
</dbReference>
<evidence type="ECO:0000256" key="2">
    <source>
        <dbReference type="ARBA" id="ARBA00022741"/>
    </source>
</evidence>